<dbReference type="SMART" id="SM00091">
    <property type="entry name" value="PAS"/>
    <property type="match status" value="1"/>
</dbReference>
<dbReference type="PRINTS" id="PR00344">
    <property type="entry name" value="BCTRLSENSOR"/>
</dbReference>
<dbReference type="SMART" id="SM00387">
    <property type="entry name" value="HATPase_c"/>
    <property type="match status" value="1"/>
</dbReference>
<evidence type="ECO:0000256" key="10">
    <source>
        <dbReference type="ARBA" id="ARBA00023012"/>
    </source>
</evidence>
<dbReference type="Gene3D" id="3.30.450.20">
    <property type="entry name" value="PAS domain"/>
    <property type="match status" value="1"/>
</dbReference>
<dbReference type="InterPro" id="IPR000014">
    <property type="entry name" value="PAS"/>
</dbReference>
<keyword evidence="6" id="KW-0547">Nucleotide-binding</keyword>
<evidence type="ECO:0000256" key="7">
    <source>
        <dbReference type="ARBA" id="ARBA00022777"/>
    </source>
</evidence>
<reference evidence="16" key="1">
    <citation type="journal article" date="2019" name="Int. J. Syst. Evol. Microbiol.">
        <title>The Global Catalogue of Microorganisms (GCM) 10K type strain sequencing project: providing services to taxonomists for standard genome sequencing and annotation.</title>
        <authorList>
            <consortium name="The Broad Institute Genomics Platform"/>
            <consortium name="The Broad Institute Genome Sequencing Center for Infectious Disease"/>
            <person name="Wu L."/>
            <person name="Ma J."/>
        </authorList>
    </citation>
    <scope>NUCLEOTIDE SEQUENCE [LARGE SCALE GENOMIC DNA]</scope>
    <source>
        <strain evidence="16">CECT 7477</strain>
    </source>
</reference>
<dbReference type="InterPro" id="IPR003594">
    <property type="entry name" value="HATPase_dom"/>
</dbReference>
<dbReference type="PROSITE" id="PS50112">
    <property type="entry name" value="PAS"/>
    <property type="match status" value="1"/>
</dbReference>
<dbReference type="InterPro" id="IPR050351">
    <property type="entry name" value="BphY/WalK/GraS-like"/>
</dbReference>
<evidence type="ECO:0000256" key="1">
    <source>
        <dbReference type="ARBA" id="ARBA00000085"/>
    </source>
</evidence>
<evidence type="ECO:0000256" key="2">
    <source>
        <dbReference type="ARBA" id="ARBA00004141"/>
    </source>
</evidence>
<evidence type="ECO:0000256" key="3">
    <source>
        <dbReference type="ARBA" id="ARBA00012438"/>
    </source>
</evidence>
<dbReference type="InterPro" id="IPR036890">
    <property type="entry name" value="HATPase_C_sf"/>
</dbReference>
<dbReference type="GO" id="GO:0016301">
    <property type="term" value="F:kinase activity"/>
    <property type="evidence" value="ECO:0007669"/>
    <property type="project" value="UniProtKB-KW"/>
</dbReference>
<evidence type="ECO:0000313" key="16">
    <source>
        <dbReference type="Proteomes" id="UP001595814"/>
    </source>
</evidence>
<comment type="subcellular location">
    <subcellularLocation>
        <location evidence="2">Membrane</location>
        <topology evidence="2">Multi-pass membrane protein</topology>
    </subcellularLocation>
</comment>
<name>A0ABV8JLL3_9FLAO</name>
<keyword evidence="11 12" id="KW-0472">Membrane</keyword>
<keyword evidence="8" id="KW-0067">ATP-binding</keyword>
<dbReference type="Pfam" id="PF02518">
    <property type="entry name" value="HATPase_c"/>
    <property type="match status" value="1"/>
</dbReference>
<organism evidence="15 16">
    <name type="scientific">Euzebyella saccharophila</name>
    <dbReference type="NCBI Taxonomy" id="679664"/>
    <lineage>
        <taxon>Bacteria</taxon>
        <taxon>Pseudomonadati</taxon>
        <taxon>Bacteroidota</taxon>
        <taxon>Flavobacteriia</taxon>
        <taxon>Flavobacteriales</taxon>
        <taxon>Flavobacteriaceae</taxon>
        <taxon>Euzebyella</taxon>
    </lineage>
</organism>
<dbReference type="InterPro" id="IPR035965">
    <property type="entry name" value="PAS-like_dom_sf"/>
</dbReference>
<evidence type="ECO:0000256" key="6">
    <source>
        <dbReference type="ARBA" id="ARBA00022741"/>
    </source>
</evidence>
<protein>
    <recommendedName>
        <fullName evidence="3">histidine kinase</fullName>
        <ecNumber evidence="3">2.7.13.3</ecNumber>
    </recommendedName>
</protein>
<keyword evidence="9 12" id="KW-1133">Transmembrane helix</keyword>
<sequence length="448" mass="51195">MVSRNIYLQLVFRIILLTLTAVALGFLSVNENYILAVLCLFLLILQTYFLIYYVNQTNRKIAYFFDAIKNEDFTLRFPEKLSVQSLKELNHSLNVLNEMIQDIHLKKQAQEQFYQEILKQADIGIMTINDKGHILYANPTIERLLNYHPLNHVKQLKQVDEELFQKFENLQPFESNTHQLTNEREKTELALKATAVTVDASPLLLVVVQDIRKELDEKETDSWVKLIRVLTHEIMNTITPITSISDSILRYFKKGEHVVKGADLPEEHLSSAAKGLEVIKEQGSDLMNFVQSYRKFLSVPEPDRELIPAKNVLEKVALLLESPDEPTSTKIEIQVSPEDLELYIDVKQITQVLLNLGKNAQQSLNNQENGEILLVAGVDLKDKKYIQVIDNGLGIPEELINEIFVPFFTTKNTGTGIGLSLSKQIMRLHKGGIQVSSKERTTFTLTFD</sequence>
<keyword evidence="10" id="KW-0902">Two-component regulatory system</keyword>
<dbReference type="CDD" id="cd00130">
    <property type="entry name" value="PAS"/>
    <property type="match status" value="1"/>
</dbReference>
<dbReference type="PANTHER" id="PTHR42878:SF7">
    <property type="entry name" value="SENSOR HISTIDINE KINASE GLRK"/>
    <property type="match status" value="1"/>
</dbReference>
<feature type="domain" description="PAS" evidence="14">
    <location>
        <begin position="110"/>
        <end position="149"/>
    </location>
</feature>
<dbReference type="Proteomes" id="UP001595814">
    <property type="component" value="Unassembled WGS sequence"/>
</dbReference>
<feature type="transmembrane region" description="Helical" evidence="12">
    <location>
        <begin position="7"/>
        <end position="27"/>
    </location>
</feature>
<dbReference type="RefSeq" id="WP_192460888.1">
    <property type="nucleotide sequence ID" value="NZ_JACYFJ010000001.1"/>
</dbReference>
<feature type="domain" description="Histidine kinase" evidence="13">
    <location>
        <begin position="229"/>
        <end position="448"/>
    </location>
</feature>
<evidence type="ECO:0000256" key="11">
    <source>
        <dbReference type="ARBA" id="ARBA00023136"/>
    </source>
</evidence>
<gene>
    <name evidence="15" type="ORF">ACFOUT_06055</name>
</gene>
<dbReference type="EC" id="2.7.13.3" evidence="3"/>
<accession>A0ABV8JLL3</accession>
<dbReference type="SUPFAM" id="SSF55785">
    <property type="entry name" value="PYP-like sensor domain (PAS domain)"/>
    <property type="match status" value="1"/>
</dbReference>
<keyword evidence="7 15" id="KW-0418">Kinase</keyword>
<keyword evidence="16" id="KW-1185">Reference proteome</keyword>
<keyword evidence="4" id="KW-0808">Transferase</keyword>
<comment type="caution">
    <text evidence="15">The sequence shown here is derived from an EMBL/GenBank/DDBJ whole genome shotgun (WGS) entry which is preliminary data.</text>
</comment>
<comment type="catalytic activity">
    <reaction evidence="1">
        <text>ATP + protein L-histidine = ADP + protein N-phospho-L-histidine.</text>
        <dbReference type="EC" id="2.7.13.3"/>
    </reaction>
</comment>
<dbReference type="PROSITE" id="PS50109">
    <property type="entry name" value="HIS_KIN"/>
    <property type="match status" value="1"/>
</dbReference>
<dbReference type="PANTHER" id="PTHR42878">
    <property type="entry name" value="TWO-COMPONENT HISTIDINE KINASE"/>
    <property type="match status" value="1"/>
</dbReference>
<keyword evidence="5 12" id="KW-0812">Transmembrane</keyword>
<dbReference type="Pfam" id="PF13188">
    <property type="entry name" value="PAS_8"/>
    <property type="match status" value="1"/>
</dbReference>
<evidence type="ECO:0000256" key="8">
    <source>
        <dbReference type="ARBA" id="ARBA00022840"/>
    </source>
</evidence>
<evidence type="ECO:0000313" key="15">
    <source>
        <dbReference type="EMBL" id="MFC4095427.1"/>
    </source>
</evidence>
<dbReference type="SUPFAM" id="SSF55874">
    <property type="entry name" value="ATPase domain of HSP90 chaperone/DNA topoisomerase II/histidine kinase"/>
    <property type="match status" value="1"/>
</dbReference>
<proteinExistence type="predicted"/>
<evidence type="ECO:0000256" key="9">
    <source>
        <dbReference type="ARBA" id="ARBA00022989"/>
    </source>
</evidence>
<feature type="transmembrane region" description="Helical" evidence="12">
    <location>
        <begin position="33"/>
        <end position="54"/>
    </location>
</feature>
<evidence type="ECO:0000256" key="12">
    <source>
        <dbReference type="SAM" id="Phobius"/>
    </source>
</evidence>
<dbReference type="EMBL" id="JBHSAW010000004">
    <property type="protein sequence ID" value="MFC4095427.1"/>
    <property type="molecule type" value="Genomic_DNA"/>
</dbReference>
<evidence type="ECO:0000256" key="4">
    <source>
        <dbReference type="ARBA" id="ARBA00022679"/>
    </source>
</evidence>
<dbReference type="Gene3D" id="3.30.565.10">
    <property type="entry name" value="Histidine kinase-like ATPase, C-terminal domain"/>
    <property type="match status" value="1"/>
</dbReference>
<evidence type="ECO:0000256" key="5">
    <source>
        <dbReference type="ARBA" id="ARBA00022692"/>
    </source>
</evidence>
<dbReference type="InterPro" id="IPR005467">
    <property type="entry name" value="His_kinase_dom"/>
</dbReference>
<dbReference type="InterPro" id="IPR004358">
    <property type="entry name" value="Sig_transdc_His_kin-like_C"/>
</dbReference>
<evidence type="ECO:0000259" key="13">
    <source>
        <dbReference type="PROSITE" id="PS50109"/>
    </source>
</evidence>
<evidence type="ECO:0000259" key="14">
    <source>
        <dbReference type="PROSITE" id="PS50112"/>
    </source>
</evidence>